<dbReference type="EnsemblPlants" id="KEH17484">
    <property type="protein sequence ID" value="KEH17484"/>
    <property type="gene ID" value="MTR_0012s0220"/>
</dbReference>
<reference evidence="1 3" key="1">
    <citation type="journal article" date="2011" name="Nature">
        <title>The Medicago genome provides insight into the evolution of rhizobial symbioses.</title>
        <authorList>
            <person name="Young N.D."/>
            <person name="Debelle F."/>
            <person name="Oldroyd G.E."/>
            <person name="Geurts R."/>
            <person name="Cannon S.B."/>
            <person name="Udvardi M.K."/>
            <person name="Benedito V.A."/>
            <person name="Mayer K.F."/>
            <person name="Gouzy J."/>
            <person name="Schoof H."/>
            <person name="Van de Peer Y."/>
            <person name="Proost S."/>
            <person name="Cook D.R."/>
            <person name="Meyers B.C."/>
            <person name="Spannagl M."/>
            <person name="Cheung F."/>
            <person name="De Mita S."/>
            <person name="Krishnakumar V."/>
            <person name="Gundlach H."/>
            <person name="Zhou S."/>
            <person name="Mudge J."/>
            <person name="Bharti A.K."/>
            <person name="Murray J.D."/>
            <person name="Naoumkina M.A."/>
            <person name="Rosen B."/>
            <person name="Silverstein K.A."/>
            <person name="Tang H."/>
            <person name="Rombauts S."/>
            <person name="Zhao P.X."/>
            <person name="Zhou P."/>
            <person name="Barbe V."/>
            <person name="Bardou P."/>
            <person name="Bechner M."/>
            <person name="Bellec A."/>
            <person name="Berger A."/>
            <person name="Berges H."/>
            <person name="Bidwell S."/>
            <person name="Bisseling T."/>
            <person name="Choisne N."/>
            <person name="Couloux A."/>
            <person name="Denny R."/>
            <person name="Deshpande S."/>
            <person name="Dai X."/>
            <person name="Doyle J.J."/>
            <person name="Dudez A.M."/>
            <person name="Farmer A.D."/>
            <person name="Fouteau S."/>
            <person name="Franken C."/>
            <person name="Gibelin C."/>
            <person name="Gish J."/>
            <person name="Goldstein S."/>
            <person name="Gonzalez A.J."/>
            <person name="Green P.J."/>
            <person name="Hallab A."/>
            <person name="Hartog M."/>
            <person name="Hua A."/>
            <person name="Humphray S.J."/>
            <person name="Jeong D.H."/>
            <person name="Jing Y."/>
            <person name="Jocker A."/>
            <person name="Kenton S.M."/>
            <person name="Kim D.J."/>
            <person name="Klee K."/>
            <person name="Lai H."/>
            <person name="Lang C."/>
            <person name="Lin S."/>
            <person name="Macmil S.L."/>
            <person name="Magdelenat G."/>
            <person name="Matthews L."/>
            <person name="McCorrison J."/>
            <person name="Monaghan E.L."/>
            <person name="Mun J.H."/>
            <person name="Najar F.Z."/>
            <person name="Nicholson C."/>
            <person name="Noirot C."/>
            <person name="O'Bleness M."/>
            <person name="Paule C.R."/>
            <person name="Poulain J."/>
            <person name="Prion F."/>
            <person name="Qin B."/>
            <person name="Qu C."/>
            <person name="Retzel E.F."/>
            <person name="Riddle C."/>
            <person name="Sallet E."/>
            <person name="Samain S."/>
            <person name="Samson N."/>
            <person name="Sanders I."/>
            <person name="Saurat O."/>
            <person name="Scarpelli C."/>
            <person name="Schiex T."/>
            <person name="Segurens B."/>
            <person name="Severin A.J."/>
            <person name="Sherrier D.J."/>
            <person name="Shi R."/>
            <person name="Sims S."/>
            <person name="Singer S.R."/>
            <person name="Sinharoy S."/>
            <person name="Sterck L."/>
            <person name="Viollet A."/>
            <person name="Wang B.B."/>
            <person name="Wang K."/>
            <person name="Wang M."/>
            <person name="Wang X."/>
            <person name="Warfsmann J."/>
            <person name="Weissenbach J."/>
            <person name="White D.D."/>
            <person name="White J.D."/>
            <person name="Wiley G.B."/>
            <person name="Wincker P."/>
            <person name="Xing Y."/>
            <person name="Yang L."/>
            <person name="Yao Z."/>
            <person name="Ying F."/>
            <person name="Zhai J."/>
            <person name="Zhou L."/>
            <person name="Zuber A."/>
            <person name="Denarie J."/>
            <person name="Dixon R.A."/>
            <person name="May G.D."/>
            <person name="Schwartz D.C."/>
            <person name="Rogers J."/>
            <person name="Quetier F."/>
            <person name="Town C.D."/>
            <person name="Roe B.A."/>
        </authorList>
    </citation>
    <scope>NUCLEOTIDE SEQUENCE [LARGE SCALE GENOMIC DNA]</scope>
    <source>
        <strain evidence="1">A17</strain>
        <strain evidence="2 3">cv. Jemalong A17</strain>
    </source>
</reference>
<protein>
    <submittedName>
        <fullName evidence="1 2">Uncharacterized protein</fullName>
    </submittedName>
</protein>
<organism evidence="1 3">
    <name type="scientific">Medicago truncatula</name>
    <name type="common">Barrel medic</name>
    <name type="synonym">Medicago tribuloides</name>
    <dbReference type="NCBI Taxonomy" id="3880"/>
    <lineage>
        <taxon>Eukaryota</taxon>
        <taxon>Viridiplantae</taxon>
        <taxon>Streptophyta</taxon>
        <taxon>Embryophyta</taxon>
        <taxon>Tracheophyta</taxon>
        <taxon>Spermatophyta</taxon>
        <taxon>Magnoliopsida</taxon>
        <taxon>eudicotyledons</taxon>
        <taxon>Gunneridae</taxon>
        <taxon>Pentapetalae</taxon>
        <taxon>rosids</taxon>
        <taxon>fabids</taxon>
        <taxon>Fabales</taxon>
        <taxon>Fabaceae</taxon>
        <taxon>Papilionoideae</taxon>
        <taxon>50 kb inversion clade</taxon>
        <taxon>NPAAA clade</taxon>
        <taxon>Hologalegina</taxon>
        <taxon>IRL clade</taxon>
        <taxon>Trifolieae</taxon>
        <taxon>Medicago</taxon>
    </lineage>
</organism>
<gene>
    <name evidence="1" type="ORF">MTR_0012s0220</name>
</gene>
<reference evidence="2" key="3">
    <citation type="submission" date="2015-06" db="UniProtKB">
        <authorList>
            <consortium name="EnsemblPlants"/>
        </authorList>
    </citation>
    <scope>IDENTIFICATION</scope>
    <source>
        <strain evidence="2">cv. Jemalong A17</strain>
    </source>
</reference>
<keyword evidence="3" id="KW-1185">Reference proteome</keyword>
<dbReference type="HOGENOM" id="CLU_1899338_0_0_1"/>
<proteinExistence type="predicted"/>
<dbReference type="PaxDb" id="3880-AES84203"/>
<evidence type="ECO:0000313" key="1">
    <source>
        <dbReference type="EMBL" id="KEH17484.1"/>
    </source>
</evidence>
<name>G7ZYB5_MEDTR</name>
<dbReference type="Proteomes" id="UP000002051">
    <property type="component" value="Unassembled WGS sequence"/>
</dbReference>
<dbReference type="STRING" id="3880.G7ZYB5"/>
<sequence length="134" mass="15190">MKKDTKFANRKYMLKALRESHGILILYDSQHRRSTKSRLMKTFIKNITRPGWVHRWVCIVHTSGPLGRAELGLFYPGGGVVDSMSCTIFGSATKRLKESDLVVTQPSINFGRKQNLENQNTTVWKSKNNSSSSS</sequence>
<evidence type="ECO:0000313" key="2">
    <source>
        <dbReference type="EnsemblPlants" id="KEH17484"/>
    </source>
</evidence>
<accession>G7ZYB5</accession>
<reference evidence="1 3" key="2">
    <citation type="journal article" date="2014" name="BMC Genomics">
        <title>An improved genome release (version Mt4.0) for the model legume Medicago truncatula.</title>
        <authorList>
            <person name="Tang H."/>
            <person name="Krishnakumar V."/>
            <person name="Bidwell S."/>
            <person name="Rosen B."/>
            <person name="Chan A."/>
            <person name="Zhou S."/>
            <person name="Gentzbittel L."/>
            <person name="Childs K.L."/>
            <person name="Yandell M."/>
            <person name="Gundlach H."/>
            <person name="Mayer K.F."/>
            <person name="Schwartz D.C."/>
            <person name="Town C.D."/>
        </authorList>
    </citation>
    <scope>GENOME REANNOTATION</scope>
    <source>
        <strain evidence="1">A17</strain>
        <strain evidence="2 3">cv. Jemalong A17</strain>
    </source>
</reference>
<dbReference type="EMBL" id="KL402737">
    <property type="protein sequence ID" value="KEH17484.1"/>
    <property type="molecule type" value="Genomic_DNA"/>
</dbReference>
<dbReference type="AlphaFoldDB" id="G7ZYB5"/>
<evidence type="ECO:0000313" key="3">
    <source>
        <dbReference type="Proteomes" id="UP000002051"/>
    </source>
</evidence>